<dbReference type="AlphaFoldDB" id="A0A5S4EM41"/>
<dbReference type="CDD" id="cd01008">
    <property type="entry name" value="PBP2_NrtA_SsuA_CpmA_like"/>
    <property type="match status" value="1"/>
</dbReference>
<name>A0A5S4EM41_9PROT</name>
<dbReference type="Gene3D" id="3.40.190.10">
    <property type="entry name" value="Periplasmic binding protein-like II"/>
    <property type="match status" value="2"/>
</dbReference>
<dbReference type="EMBL" id="SWAD01000054">
    <property type="protein sequence ID" value="TMQ76355.1"/>
    <property type="molecule type" value="Genomic_DNA"/>
</dbReference>
<evidence type="ECO:0000313" key="5">
    <source>
        <dbReference type="EMBL" id="TMQ76355.1"/>
    </source>
</evidence>
<dbReference type="Proteomes" id="UP000306324">
    <property type="component" value="Unassembled WGS sequence"/>
</dbReference>
<comment type="subcellular location">
    <subcellularLocation>
        <location evidence="1">Periplasm</location>
    </subcellularLocation>
</comment>
<comment type="similarity">
    <text evidence="2">Belongs to the bacterial solute-binding protein SsuA/TauA family.</text>
</comment>
<feature type="chain" id="PRO_5024397692" evidence="4">
    <location>
        <begin position="25"/>
        <end position="359"/>
    </location>
</feature>
<evidence type="ECO:0000256" key="4">
    <source>
        <dbReference type="SAM" id="SignalP"/>
    </source>
</evidence>
<dbReference type="PANTHER" id="PTHR30024">
    <property type="entry name" value="ALIPHATIC SULFONATES-BINDING PROTEIN-RELATED"/>
    <property type="match status" value="1"/>
</dbReference>
<dbReference type="GO" id="GO:0042597">
    <property type="term" value="C:periplasmic space"/>
    <property type="evidence" value="ECO:0007669"/>
    <property type="project" value="UniProtKB-SubCell"/>
</dbReference>
<dbReference type="SUPFAM" id="SSF53850">
    <property type="entry name" value="Periplasmic binding protein-like II"/>
    <property type="match status" value="1"/>
</dbReference>
<evidence type="ECO:0000256" key="1">
    <source>
        <dbReference type="ARBA" id="ARBA00004418"/>
    </source>
</evidence>
<dbReference type="RefSeq" id="WP_138678316.1">
    <property type="nucleotide sequence ID" value="NZ_SWAD01000054.1"/>
</dbReference>
<dbReference type="PANTHER" id="PTHR30024:SF47">
    <property type="entry name" value="TAURINE-BINDING PERIPLASMIC PROTEIN"/>
    <property type="match status" value="1"/>
</dbReference>
<gene>
    <name evidence="5" type="ORF">ACCUM_4449</name>
</gene>
<keyword evidence="3 4" id="KW-0732">Signal</keyword>
<dbReference type="GO" id="GO:0042918">
    <property type="term" value="P:alkanesulfonate transmembrane transport"/>
    <property type="evidence" value="ECO:0007669"/>
    <property type="project" value="TreeGrafter"/>
</dbReference>
<sequence length="359" mass="39225">MTRLRDWSGLLLLLWLFCTSPAAAGEEYFARYALPRNAASVDIGVQPLGFPAAMIGALLQRDRILKRRLEELGQPLATFAFRRGSDMLDLLADDRLEAGLLGDLPTILLAARTDVAIAGLTKRSATALVARQEGLLANLQGKRLAYVPDSSAHYTLLQALASVGLSEQDVTLVPLAIDEMPAALAQGRIDGFAAWEPAPTIALASLPQARIVFRGPSSDYLVLTRRFVKRHPEAARHLVAALIRALEWMRQNRKNIESAVRWAMHDGSAFSGQAPALTLAQAVTIARREIIEVPAAPAIPAAIGDRQPLLGEFNFLQRLGKLPANTSWERLAMAFAYDGLQQVSAAPARYRPYVFDYEP</sequence>
<evidence type="ECO:0000256" key="3">
    <source>
        <dbReference type="ARBA" id="ARBA00022729"/>
    </source>
</evidence>
<dbReference type="Pfam" id="PF13379">
    <property type="entry name" value="NMT1_2"/>
    <property type="match status" value="1"/>
</dbReference>
<keyword evidence="6" id="KW-1185">Reference proteome</keyword>
<dbReference type="OrthoDB" id="286202at2"/>
<organism evidence="5 6">
    <name type="scientific">Candidatus Accumulibacter phosphatis</name>
    <dbReference type="NCBI Taxonomy" id="327160"/>
    <lineage>
        <taxon>Bacteria</taxon>
        <taxon>Pseudomonadati</taxon>
        <taxon>Pseudomonadota</taxon>
        <taxon>Betaproteobacteria</taxon>
        <taxon>Candidatus Accumulibacter</taxon>
    </lineage>
</organism>
<evidence type="ECO:0000313" key="6">
    <source>
        <dbReference type="Proteomes" id="UP000306324"/>
    </source>
</evidence>
<accession>A0A5S4EM41</accession>
<protein>
    <submittedName>
        <fullName evidence="5">Alkanesulfonates-binding protein</fullName>
    </submittedName>
</protein>
<evidence type="ECO:0000256" key="2">
    <source>
        <dbReference type="ARBA" id="ARBA00010742"/>
    </source>
</evidence>
<feature type="signal peptide" evidence="4">
    <location>
        <begin position="1"/>
        <end position="24"/>
    </location>
</feature>
<reference evidence="5 6" key="1">
    <citation type="submission" date="2019-04" db="EMBL/GenBank/DDBJ databases">
        <title>A novel phosphate-accumulating bacterium identified in bioreactor for phosphate removal from wastewater.</title>
        <authorList>
            <person name="Kotlyarov R.Y."/>
            <person name="Beletsky A.V."/>
            <person name="Kallistova A.Y."/>
            <person name="Dorofeev A.G."/>
            <person name="Nikolaev Y.Y."/>
            <person name="Pimenov N.V."/>
            <person name="Ravin N.V."/>
            <person name="Mardanov A.V."/>
        </authorList>
    </citation>
    <scope>NUCLEOTIDE SEQUENCE [LARGE SCALE GENOMIC DNA]</scope>
    <source>
        <strain evidence="5 6">Bin19</strain>
    </source>
</reference>
<proteinExistence type="inferred from homology"/>
<comment type="caution">
    <text evidence="5">The sequence shown here is derived from an EMBL/GenBank/DDBJ whole genome shotgun (WGS) entry which is preliminary data.</text>
</comment>